<gene>
    <name evidence="3" type="ORF">EV356DRAFT_443330</name>
</gene>
<evidence type="ECO:0000259" key="2">
    <source>
        <dbReference type="Pfam" id="PF24803"/>
    </source>
</evidence>
<proteinExistence type="predicted"/>
<organism evidence="3 4">
    <name type="scientific">Viridothelium virens</name>
    <name type="common">Speckled blister lichen</name>
    <name type="synonym">Trypethelium virens</name>
    <dbReference type="NCBI Taxonomy" id="1048519"/>
    <lineage>
        <taxon>Eukaryota</taxon>
        <taxon>Fungi</taxon>
        <taxon>Dikarya</taxon>
        <taxon>Ascomycota</taxon>
        <taxon>Pezizomycotina</taxon>
        <taxon>Dothideomycetes</taxon>
        <taxon>Dothideomycetes incertae sedis</taxon>
        <taxon>Trypetheliales</taxon>
        <taxon>Trypetheliaceae</taxon>
        <taxon>Viridothelium</taxon>
    </lineage>
</organism>
<keyword evidence="1" id="KW-0812">Transmembrane</keyword>
<dbReference type="Proteomes" id="UP000800092">
    <property type="component" value="Unassembled WGS sequence"/>
</dbReference>
<feature type="transmembrane region" description="Helical" evidence="1">
    <location>
        <begin position="84"/>
        <end position="104"/>
    </location>
</feature>
<dbReference type="EMBL" id="ML991785">
    <property type="protein sequence ID" value="KAF2236477.1"/>
    <property type="molecule type" value="Genomic_DNA"/>
</dbReference>
<feature type="transmembrane region" description="Helical" evidence="1">
    <location>
        <begin position="124"/>
        <end position="142"/>
    </location>
</feature>
<keyword evidence="1" id="KW-0472">Membrane</keyword>
<dbReference type="InterPro" id="IPR056121">
    <property type="entry name" value="DUF7704"/>
</dbReference>
<dbReference type="PANTHER" id="PTHR37019:SF1">
    <property type="entry name" value="EXPERA DOMAIN-CONTAINING PROTEIN"/>
    <property type="match status" value="1"/>
</dbReference>
<accession>A0A6A6HEL5</accession>
<keyword evidence="1" id="KW-1133">Transmembrane helix</keyword>
<evidence type="ECO:0000256" key="1">
    <source>
        <dbReference type="SAM" id="Phobius"/>
    </source>
</evidence>
<evidence type="ECO:0000313" key="3">
    <source>
        <dbReference type="EMBL" id="KAF2236477.1"/>
    </source>
</evidence>
<protein>
    <recommendedName>
        <fullName evidence="2">DUF7704 domain-containing protein</fullName>
    </recommendedName>
</protein>
<dbReference type="PANTHER" id="PTHR37019">
    <property type="entry name" value="CHROMOSOME 1, WHOLE GENOME SHOTGUN SEQUENCE"/>
    <property type="match status" value="1"/>
</dbReference>
<keyword evidence="4" id="KW-1185">Reference proteome</keyword>
<feature type="domain" description="DUF7704" evidence="2">
    <location>
        <begin position="8"/>
        <end position="140"/>
    </location>
</feature>
<sequence>MANNLPPIPLAYRILLLWFEPLAAFNGALLCLFSPSTFLRTFTVLPYVAASQVIYDQLAACYVLFAWNEAIVLRYSQDLRVWKAIVLGILVCDMVHLYASWHALSTEVFLRPWLWRAEEWVNHALLYGPGAMRVAFLMEVGFGKEKKKRN</sequence>
<feature type="transmembrane region" description="Helical" evidence="1">
    <location>
        <begin position="12"/>
        <end position="33"/>
    </location>
</feature>
<reference evidence="3" key="1">
    <citation type="journal article" date="2020" name="Stud. Mycol.">
        <title>101 Dothideomycetes genomes: a test case for predicting lifestyles and emergence of pathogens.</title>
        <authorList>
            <person name="Haridas S."/>
            <person name="Albert R."/>
            <person name="Binder M."/>
            <person name="Bloem J."/>
            <person name="Labutti K."/>
            <person name="Salamov A."/>
            <person name="Andreopoulos B."/>
            <person name="Baker S."/>
            <person name="Barry K."/>
            <person name="Bills G."/>
            <person name="Bluhm B."/>
            <person name="Cannon C."/>
            <person name="Castanera R."/>
            <person name="Culley D."/>
            <person name="Daum C."/>
            <person name="Ezra D."/>
            <person name="Gonzalez J."/>
            <person name="Henrissat B."/>
            <person name="Kuo A."/>
            <person name="Liang C."/>
            <person name="Lipzen A."/>
            <person name="Lutzoni F."/>
            <person name="Magnuson J."/>
            <person name="Mondo S."/>
            <person name="Nolan M."/>
            <person name="Ohm R."/>
            <person name="Pangilinan J."/>
            <person name="Park H.-J."/>
            <person name="Ramirez L."/>
            <person name="Alfaro M."/>
            <person name="Sun H."/>
            <person name="Tritt A."/>
            <person name="Yoshinaga Y."/>
            <person name="Zwiers L.-H."/>
            <person name="Turgeon B."/>
            <person name="Goodwin S."/>
            <person name="Spatafora J."/>
            <person name="Crous P."/>
            <person name="Grigoriev I."/>
        </authorList>
    </citation>
    <scope>NUCLEOTIDE SEQUENCE</scope>
    <source>
        <strain evidence="3">Tuck. ex Michener</strain>
    </source>
</reference>
<evidence type="ECO:0000313" key="4">
    <source>
        <dbReference type="Proteomes" id="UP000800092"/>
    </source>
</evidence>
<dbReference type="OrthoDB" id="5313995at2759"/>
<dbReference type="AlphaFoldDB" id="A0A6A6HEL5"/>
<name>A0A6A6HEL5_VIRVR</name>
<dbReference type="Pfam" id="PF24803">
    <property type="entry name" value="DUF7704"/>
    <property type="match status" value="1"/>
</dbReference>